<evidence type="ECO:0000313" key="1">
    <source>
        <dbReference type="EMBL" id="MFC3107395.1"/>
    </source>
</evidence>
<accession>A0ABV7F063</accession>
<keyword evidence="2" id="KW-1185">Reference proteome</keyword>
<dbReference type="RefSeq" id="WP_390323597.1">
    <property type="nucleotide sequence ID" value="NZ_JBHRTP010000012.1"/>
</dbReference>
<evidence type="ECO:0000313" key="2">
    <source>
        <dbReference type="Proteomes" id="UP001595530"/>
    </source>
</evidence>
<reference evidence="2" key="1">
    <citation type="journal article" date="2019" name="Int. J. Syst. Evol. Microbiol.">
        <title>The Global Catalogue of Microorganisms (GCM) 10K type strain sequencing project: providing services to taxonomists for standard genome sequencing and annotation.</title>
        <authorList>
            <consortium name="The Broad Institute Genomics Platform"/>
            <consortium name="The Broad Institute Genome Sequencing Center for Infectious Disease"/>
            <person name="Wu L."/>
            <person name="Ma J."/>
        </authorList>
    </citation>
    <scope>NUCLEOTIDE SEQUENCE [LARGE SCALE GENOMIC DNA]</scope>
    <source>
        <strain evidence="2">KCTC 42986</strain>
    </source>
</reference>
<dbReference type="Proteomes" id="UP001595530">
    <property type="component" value="Unassembled WGS sequence"/>
</dbReference>
<dbReference type="EMBL" id="JBHRTP010000012">
    <property type="protein sequence ID" value="MFC3107395.1"/>
    <property type="molecule type" value="Genomic_DNA"/>
</dbReference>
<proteinExistence type="predicted"/>
<protein>
    <recommendedName>
        <fullName evidence="3">Morphogenetic protein</fullName>
    </recommendedName>
</protein>
<name>A0ABV7F063_9BURK</name>
<evidence type="ECO:0008006" key="3">
    <source>
        <dbReference type="Google" id="ProtNLM"/>
    </source>
</evidence>
<organism evidence="1 2">
    <name type="scientific">Undibacterium arcticum</name>
    <dbReference type="NCBI Taxonomy" id="1762892"/>
    <lineage>
        <taxon>Bacteria</taxon>
        <taxon>Pseudomonadati</taxon>
        <taxon>Pseudomonadota</taxon>
        <taxon>Betaproteobacteria</taxon>
        <taxon>Burkholderiales</taxon>
        <taxon>Oxalobacteraceae</taxon>
        <taxon>Undibacterium</taxon>
    </lineage>
</organism>
<comment type="caution">
    <text evidence="1">The sequence shown here is derived from an EMBL/GenBank/DDBJ whole genome shotgun (WGS) entry which is preliminary data.</text>
</comment>
<gene>
    <name evidence="1" type="ORF">ACFOFO_05385</name>
</gene>
<sequence length="238" mass="26939">MTDLISPEKERPILFQGAMVRALLDGSKTQTRRIVKPRPIEKEGMNCQRLQFLNRKDDLVMDTWVGDEMARIMCPHGQPGDRLWVRETHAKIWPGEYAPDDEQGITIEYRADTNGQCLPGDWPDGSQGDDVPKWIPSIHMRRKYSRINLEIVSVRVERLQDISEADALAEGIPEEGEVCSRCGSAGAYMEGGDVVMCEAPRCGDGAVDDYRHLWESINGAGSWAENPWVWVVEFRKLP</sequence>